<protein>
    <recommendedName>
        <fullName evidence="7">Thioredoxin domain-containing protein</fullName>
    </recommendedName>
</protein>
<evidence type="ECO:0000256" key="3">
    <source>
        <dbReference type="ARBA" id="ARBA00023002"/>
    </source>
</evidence>
<dbReference type="Gene3D" id="3.40.30.10">
    <property type="entry name" value="Glutaredoxin"/>
    <property type="match status" value="1"/>
</dbReference>
<dbReference type="PROSITE" id="PS51352">
    <property type="entry name" value="THIOREDOXIN_2"/>
    <property type="match status" value="1"/>
</dbReference>
<keyword evidence="2" id="KW-0732">Signal</keyword>
<evidence type="ECO:0000256" key="2">
    <source>
        <dbReference type="ARBA" id="ARBA00022729"/>
    </source>
</evidence>
<dbReference type="AlphaFoldDB" id="A0A1F5C9W6"/>
<keyword evidence="5" id="KW-0676">Redox-active center</keyword>
<evidence type="ECO:0000256" key="4">
    <source>
        <dbReference type="ARBA" id="ARBA00023157"/>
    </source>
</evidence>
<dbReference type="PANTHER" id="PTHR13887:SF14">
    <property type="entry name" value="DISULFIDE BOND FORMATION PROTEIN D"/>
    <property type="match status" value="1"/>
</dbReference>
<name>A0A1F5C9W6_9BACT</name>
<dbReference type="InterPro" id="IPR012336">
    <property type="entry name" value="Thioredoxin-like_fold"/>
</dbReference>
<comment type="similarity">
    <text evidence="1">Belongs to the thioredoxin family. DsbA subfamily.</text>
</comment>
<keyword evidence="4" id="KW-1015">Disulfide bond</keyword>
<evidence type="ECO:0000256" key="6">
    <source>
        <dbReference type="SAM" id="Phobius"/>
    </source>
</evidence>
<feature type="transmembrane region" description="Helical" evidence="6">
    <location>
        <begin position="7"/>
        <end position="28"/>
    </location>
</feature>
<dbReference type="Proteomes" id="UP000177197">
    <property type="component" value="Unassembled WGS sequence"/>
</dbReference>
<dbReference type="GO" id="GO:0016491">
    <property type="term" value="F:oxidoreductase activity"/>
    <property type="evidence" value="ECO:0007669"/>
    <property type="project" value="UniProtKB-KW"/>
</dbReference>
<keyword evidence="6" id="KW-0472">Membrane</keyword>
<dbReference type="EMBL" id="MEYV01000022">
    <property type="protein sequence ID" value="OGD39655.1"/>
    <property type="molecule type" value="Genomic_DNA"/>
</dbReference>
<organism evidence="8 9">
    <name type="scientific">Candidatus Azambacteria bacterium RIFCSPLOWO2_02_FULL_44_14</name>
    <dbReference type="NCBI Taxonomy" id="1797306"/>
    <lineage>
        <taxon>Bacteria</taxon>
        <taxon>Candidatus Azamiibacteriota</taxon>
    </lineage>
</organism>
<dbReference type="Pfam" id="PF13462">
    <property type="entry name" value="Thioredoxin_4"/>
    <property type="match status" value="1"/>
</dbReference>
<dbReference type="InterPro" id="IPR036249">
    <property type="entry name" value="Thioredoxin-like_sf"/>
</dbReference>
<keyword evidence="6" id="KW-0812">Transmembrane</keyword>
<dbReference type="PANTHER" id="PTHR13887">
    <property type="entry name" value="GLUTATHIONE S-TRANSFERASE KAPPA"/>
    <property type="match status" value="1"/>
</dbReference>
<evidence type="ECO:0000259" key="7">
    <source>
        <dbReference type="PROSITE" id="PS51352"/>
    </source>
</evidence>
<gene>
    <name evidence="8" type="ORF">A3I30_04130</name>
</gene>
<keyword evidence="3" id="KW-0560">Oxidoreductase</keyword>
<evidence type="ECO:0000256" key="1">
    <source>
        <dbReference type="ARBA" id="ARBA00005791"/>
    </source>
</evidence>
<dbReference type="InterPro" id="IPR013766">
    <property type="entry name" value="Thioredoxin_domain"/>
</dbReference>
<proteinExistence type="inferred from homology"/>
<feature type="domain" description="Thioredoxin" evidence="7">
    <location>
        <begin position="26"/>
        <end position="220"/>
    </location>
</feature>
<evidence type="ECO:0000313" key="9">
    <source>
        <dbReference type="Proteomes" id="UP000177197"/>
    </source>
</evidence>
<evidence type="ECO:0000256" key="5">
    <source>
        <dbReference type="ARBA" id="ARBA00023284"/>
    </source>
</evidence>
<comment type="caution">
    <text evidence="8">The sequence shown here is derived from an EMBL/GenBank/DDBJ whole genome shotgun (WGS) entry which is preliminary data.</text>
</comment>
<accession>A0A1F5C9W6</accession>
<reference evidence="8 9" key="1">
    <citation type="journal article" date="2016" name="Nat. Commun.">
        <title>Thousands of microbial genomes shed light on interconnected biogeochemical processes in an aquifer system.</title>
        <authorList>
            <person name="Anantharaman K."/>
            <person name="Brown C.T."/>
            <person name="Hug L.A."/>
            <person name="Sharon I."/>
            <person name="Castelle C.J."/>
            <person name="Probst A.J."/>
            <person name="Thomas B.C."/>
            <person name="Singh A."/>
            <person name="Wilkins M.J."/>
            <person name="Karaoz U."/>
            <person name="Brodie E.L."/>
            <person name="Williams K.H."/>
            <person name="Hubbard S.S."/>
            <person name="Banfield J.F."/>
        </authorList>
    </citation>
    <scope>NUCLEOTIDE SEQUENCE [LARGE SCALE GENOMIC DNA]</scope>
</reference>
<keyword evidence="6" id="KW-1133">Transmembrane helix</keyword>
<sequence length="220" mass="23840">MEQNNKFIIPAAIVIAGVIVAIAIFYSVGSSGPATQPTKNTDGSLPEVTSSDFVLGETSAPVTVVEYGDYQCPFCGKFYRETEQVIRDQYVSKGKVRWVYRDFAFLGQESTWASEAARCAADQGKFWQMHDYLYTHQNGENEGAFSKDNLKKFAKALGLDQGSFDSCLDTGKYTSAVQAETVAGGKAGVNGTPANFINGKLNVGALPTSQFVQLIEEALK</sequence>
<evidence type="ECO:0000313" key="8">
    <source>
        <dbReference type="EMBL" id="OGD39655.1"/>
    </source>
</evidence>
<dbReference type="SUPFAM" id="SSF52833">
    <property type="entry name" value="Thioredoxin-like"/>
    <property type="match status" value="1"/>
</dbReference>